<protein>
    <submittedName>
        <fullName evidence="5">Homoserine O-succinyltransferase</fullName>
    </submittedName>
</protein>
<evidence type="ECO:0000256" key="1">
    <source>
        <dbReference type="ARBA" id="ARBA00022605"/>
    </source>
</evidence>
<dbReference type="InterPro" id="IPR029062">
    <property type="entry name" value="Class_I_gatase-like"/>
</dbReference>
<dbReference type="PANTHER" id="PTHR20919:SF0">
    <property type="entry name" value="HOMOSERINE O-SUCCINYLTRANSFERASE"/>
    <property type="match status" value="1"/>
</dbReference>
<feature type="active site" description="Acyl-thioester intermediate" evidence="4">
    <location>
        <position position="99"/>
    </location>
</feature>
<reference evidence="5 6" key="1">
    <citation type="journal article" date="2015" name="Genome Announc.">
        <title>Expanding the biotechnology potential of lactobacilli through comparative genomics of 213 strains and associated genera.</title>
        <authorList>
            <person name="Sun Z."/>
            <person name="Harris H.M."/>
            <person name="McCann A."/>
            <person name="Guo C."/>
            <person name="Argimon S."/>
            <person name="Zhang W."/>
            <person name="Yang X."/>
            <person name="Jeffery I.B."/>
            <person name="Cooney J.C."/>
            <person name="Kagawa T.F."/>
            <person name="Liu W."/>
            <person name="Song Y."/>
            <person name="Salvetti E."/>
            <person name="Wrobel A."/>
            <person name="Rasinkangas P."/>
            <person name="Parkhill J."/>
            <person name="Rea M.C."/>
            <person name="O'Sullivan O."/>
            <person name="Ritari J."/>
            <person name="Douillard F.P."/>
            <person name="Paul Ross R."/>
            <person name="Yang R."/>
            <person name="Briner A.E."/>
            <person name="Felis G.E."/>
            <person name="de Vos W.M."/>
            <person name="Barrangou R."/>
            <person name="Klaenhammer T.R."/>
            <person name="Caufield P.W."/>
            <person name="Cui Y."/>
            <person name="Zhang H."/>
            <person name="O'Toole P.W."/>
        </authorList>
    </citation>
    <scope>NUCLEOTIDE SEQUENCE [LARGE SCALE GENOMIC DNA]</scope>
    <source>
        <strain evidence="5 6">JCM 17158</strain>
    </source>
</reference>
<evidence type="ECO:0000256" key="4">
    <source>
        <dbReference type="PIRSR" id="PIRSR000450-1"/>
    </source>
</evidence>
<organism evidence="5 6">
    <name type="scientific">Lacticaseibacillus nasuensis JCM 17158</name>
    <dbReference type="NCBI Taxonomy" id="1291734"/>
    <lineage>
        <taxon>Bacteria</taxon>
        <taxon>Bacillati</taxon>
        <taxon>Bacillota</taxon>
        <taxon>Bacilli</taxon>
        <taxon>Lactobacillales</taxon>
        <taxon>Lactobacillaceae</taxon>
        <taxon>Lacticaseibacillus</taxon>
    </lineage>
</organism>
<evidence type="ECO:0000256" key="2">
    <source>
        <dbReference type="ARBA" id="ARBA00022679"/>
    </source>
</evidence>
<dbReference type="SUPFAM" id="SSF52317">
    <property type="entry name" value="Class I glutamine amidotransferase-like"/>
    <property type="match status" value="1"/>
</dbReference>
<dbReference type="InterPro" id="IPR033752">
    <property type="entry name" value="MetA_family"/>
</dbReference>
<keyword evidence="2 5" id="KW-0808">Transferase</keyword>
<dbReference type="PANTHER" id="PTHR20919">
    <property type="entry name" value="HOMOSERINE O-SUCCINYLTRANSFERASE"/>
    <property type="match status" value="1"/>
</dbReference>
<dbReference type="Pfam" id="PF04204">
    <property type="entry name" value="HTS"/>
    <property type="match status" value="1"/>
</dbReference>
<dbReference type="AlphaFoldDB" id="A0A0R1JID3"/>
<keyword evidence="3" id="KW-0012">Acyltransferase</keyword>
<evidence type="ECO:0000313" key="5">
    <source>
        <dbReference type="EMBL" id="KRK71069.1"/>
    </source>
</evidence>
<gene>
    <name evidence="5" type="ORF">FD02_GL000254</name>
</gene>
<dbReference type="STRING" id="1291734.FD02_GL000254"/>
<comment type="caution">
    <text evidence="5">The sequence shown here is derived from an EMBL/GenBank/DDBJ whole genome shotgun (WGS) entry which is preliminary data.</text>
</comment>
<proteinExistence type="predicted"/>
<dbReference type="Proteomes" id="UP000051804">
    <property type="component" value="Unassembled WGS sequence"/>
</dbReference>
<dbReference type="PIRSF" id="PIRSF000450">
    <property type="entry name" value="H_ser_succinyltr"/>
    <property type="match status" value="1"/>
</dbReference>
<dbReference type="EMBL" id="AZDJ01000030">
    <property type="protein sequence ID" value="KRK71069.1"/>
    <property type="molecule type" value="Genomic_DNA"/>
</dbReference>
<dbReference type="GO" id="GO:0008899">
    <property type="term" value="F:homoserine O-succinyltransferase activity"/>
    <property type="evidence" value="ECO:0007669"/>
    <property type="project" value="TreeGrafter"/>
</dbReference>
<evidence type="ECO:0000313" key="6">
    <source>
        <dbReference type="Proteomes" id="UP000051804"/>
    </source>
</evidence>
<keyword evidence="1" id="KW-0028">Amino-acid biosynthesis</keyword>
<keyword evidence="6" id="KW-1185">Reference proteome</keyword>
<dbReference type="Gene3D" id="3.40.50.880">
    <property type="match status" value="1"/>
</dbReference>
<evidence type="ECO:0000256" key="3">
    <source>
        <dbReference type="ARBA" id="ARBA00023315"/>
    </source>
</evidence>
<dbReference type="GO" id="GO:0008652">
    <property type="term" value="P:amino acid biosynthetic process"/>
    <property type="evidence" value="ECO:0007669"/>
    <property type="project" value="UniProtKB-KW"/>
</dbReference>
<dbReference type="PATRIC" id="fig|1291734.4.peg.262"/>
<sequence length="259" mass="28508">MHDKADTNARFNRVLRLAGLPIVPHFYYPVSHYAGRAVPSAVSAILAPLRIDEAAALDAFIITGAPVEQFAFADVTYIAEVNALLDALAAGGREQLYLCWGGMAALAHQYGIAKHMLPHKLFGVYPHEQLAASDLLTGLPAGFMAPHARYAEMDRAQVQATSALTLVSETPAHHLFLVENAAAHQTFMFAHLEYGPLGLAHEYQREIAAHPERHYRRPEQVFADPAHFGGPVFNWADTQATFFSQWVRRVAANRLSSTN</sequence>
<name>A0A0R1JID3_9LACO</name>
<accession>A0A0R1JID3</accession>